<accession>A0A2T0QCH0</accession>
<comment type="pathway">
    <text evidence="9">Amino-sugar metabolism; N-acetylneuraminate degradation; D-fructose 6-phosphate from N-acetylneuraminate: step 4/5.</text>
</comment>
<dbReference type="InterPro" id="IPR003764">
    <property type="entry name" value="GlcNAc_6-P_deAcase"/>
</dbReference>
<evidence type="ECO:0000256" key="7">
    <source>
        <dbReference type="ARBA" id="ARBA00023277"/>
    </source>
</evidence>
<dbReference type="GO" id="GO:0006046">
    <property type="term" value="P:N-acetylglucosamine catabolic process"/>
    <property type="evidence" value="ECO:0007669"/>
    <property type="project" value="TreeGrafter"/>
</dbReference>
<evidence type="ECO:0000256" key="6">
    <source>
        <dbReference type="ARBA" id="ARBA00022801"/>
    </source>
</evidence>
<evidence type="ECO:0000256" key="1">
    <source>
        <dbReference type="ARBA" id="ARBA00001968"/>
    </source>
</evidence>
<gene>
    <name evidence="11" type="ORF">CLV72_101154</name>
</gene>
<keyword evidence="7" id="KW-0119">Carbohydrate metabolism</keyword>
<evidence type="ECO:0000256" key="5">
    <source>
        <dbReference type="ARBA" id="ARBA00022723"/>
    </source>
</evidence>
<evidence type="ECO:0000256" key="4">
    <source>
        <dbReference type="ARBA" id="ARBA00018029"/>
    </source>
</evidence>
<keyword evidence="6" id="KW-0378">Hydrolase</keyword>
<keyword evidence="5" id="KW-0479">Metal-binding</keyword>
<protein>
    <recommendedName>
        <fullName evidence="4">N-acetylglucosamine-6-phosphate deacetylase</fullName>
        <ecNumber evidence="3">3.5.1.25</ecNumber>
    </recommendedName>
</protein>
<evidence type="ECO:0000256" key="9">
    <source>
        <dbReference type="ARBA" id="ARBA00060590"/>
    </source>
</evidence>
<dbReference type="Gene3D" id="3.20.20.140">
    <property type="entry name" value="Metal-dependent hydrolases"/>
    <property type="match status" value="1"/>
</dbReference>
<dbReference type="EC" id="3.5.1.25" evidence="3"/>
<dbReference type="SUPFAM" id="SSF51338">
    <property type="entry name" value="Composite domain of metallo-dependent hydrolases"/>
    <property type="match status" value="1"/>
</dbReference>
<dbReference type="FunFam" id="3.20.20.140:FF:000004">
    <property type="entry name" value="N-acetylglucosamine-6-phosphate deacetylase"/>
    <property type="match status" value="1"/>
</dbReference>
<dbReference type="Proteomes" id="UP000237846">
    <property type="component" value="Unassembled WGS sequence"/>
</dbReference>
<dbReference type="EMBL" id="PVZC01000001">
    <property type="protein sequence ID" value="PRY01571.1"/>
    <property type="molecule type" value="Genomic_DNA"/>
</dbReference>
<name>A0A2T0QCH0_9ACTN</name>
<dbReference type="SUPFAM" id="SSF51556">
    <property type="entry name" value="Metallo-dependent hydrolases"/>
    <property type="match status" value="1"/>
</dbReference>
<keyword evidence="12" id="KW-1185">Reference proteome</keyword>
<evidence type="ECO:0000259" key="10">
    <source>
        <dbReference type="Pfam" id="PF01979"/>
    </source>
</evidence>
<evidence type="ECO:0000256" key="8">
    <source>
        <dbReference type="ARBA" id="ARBA00047647"/>
    </source>
</evidence>
<evidence type="ECO:0000313" key="11">
    <source>
        <dbReference type="EMBL" id="PRY01571.1"/>
    </source>
</evidence>
<dbReference type="GO" id="GO:0046872">
    <property type="term" value="F:metal ion binding"/>
    <property type="evidence" value="ECO:0007669"/>
    <property type="project" value="UniProtKB-KW"/>
</dbReference>
<dbReference type="InterPro" id="IPR011059">
    <property type="entry name" value="Metal-dep_hydrolase_composite"/>
</dbReference>
<dbReference type="PANTHER" id="PTHR11113:SF14">
    <property type="entry name" value="N-ACETYLGLUCOSAMINE-6-PHOSPHATE DEACETYLASE"/>
    <property type="match status" value="1"/>
</dbReference>
<comment type="cofactor">
    <cofactor evidence="1">
        <name>a divalent metal cation</name>
        <dbReference type="ChEBI" id="CHEBI:60240"/>
    </cofactor>
</comment>
<organism evidence="11 12">
    <name type="scientific">Allonocardiopsis opalescens</name>
    <dbReference type="NCBI Taxonomy" id="1144618"/>
    <lineage>
        <taxon>Bacteria</taxon>
        <taxon>Bacillati</taxon>
        <taxon>Actinomycetota</taxon>
        <taxon>Actinomycetes</taxon>
        <taxon>Streptosporangiales</taxon>
        <taxon>Allonocardiopsis</taxon>
    </lineage>
</organism>
<dbReference type="Gene3D" id="2.30.40.10">
    <property type="entry name" value="Urease, subunit C, domain 1"/>
    <property type="match status" value="1"/>
</dbReference>
<dbReference type="InterPro" id="IPR032466">
    <property type="entry name" value="Metal_Hydrolase"/>
</dbReference>
<comment type="catalytic activity">
    <reaction evidence="8">
        <text>N-acetyl-D-glucosamine 6-phosphate + H2O = D-glucosamine 6-phosphate + acetate</text>
        <dbReference type="Rhea" id="RHEA:22936"/>
        <dbReference type="ChEBI" id="CHEBI:15377"/>
        <dbReference type="ChEBI" id="CHEBI:30089"/>
        <dbReference type="ChEBI" id="CHEBI:57513"/>
        <dbReference type="ChEBI" id="CHEBI:58725"/>
        <dbReference type="EC" id="3.5.1.25"/>
    </reaction>
</comment>
<feature type="domain" description="Amidohydrolase-related" evidence="10">
    <location>
        <begin position="117"/>
        <end position="435"/>
    </location>
</feature>
<sequence>MQAGYQEHTGAHASILRRAAERRQQPGPPDIGDLGDPAGRPVRLRRLVCTSGILEGTAAVRGRGYPVAQGEITLSNARIVLDGGVREGWLSLRDGRVAAHGEGAAPAPGAHDLGGRWVLPGLVDVHCHGGAGGSFPGADPEAAVAARRLHLEHGTTTLVASLVTAAPDTLLREVAVLAELADDGVVDGIHLEGPYLSAARCGAHEPSLLRDPDIDELLALVKAARGHIRMITVAPELPGALEFVRVATDHGVTVAVGHTEAGYDQARAAFDAGARVATHLFNAMRPLHHREPGPIGAALTDDRVTVELINDGVHVHSAVQRLALKAAGTARTAFVTDAMAAAGLGDGAYRLGSLDVEVRDGVAVLAEGGAIAGSTIVLHEALRRAVDELGLALPEAVRSVAPTPAAAVGLADRAGSLEAGRPADLVVLDDDLALRAVMRRGSWIIAP</sequence>
<evidence type="ECO:0000256" key="2">
    <source>
        <dbReference type="ARBA" id="ARBA00010716"/>
    </source>
</evidence>
<dbReference type="InterPro" id="IPR006680">
    <property type="entry name" value="Amidohydro-rel"/>
</dbReference>
<dbReference type="GO" id="GO:0008448">
    <property type="term" value="F:N-acetylglucosamine-6-phosphate deacetylase activity"/>
    <property type="evidence" value="ECO:0007669"/>
    <property type="project" value="UniProtKB-EC"/>
</dbReference>
<reference evidence="11 12" key="1">
    <citation type="submission" date="2018-03" db="EMBL/GenBank/DDBJ databases">
        <title>Genomic Encyclopedia of Archaeal and Bacterial Type Strains, Phase II (KMG-II): from individual species to whole genera.</title>
        <authorList>
            <person name="Goeker M."/>
        </authorList>
    </citation>
    <scope>NUCLEOTIDE SEQUENCE [LARGE SCALE GENOMIC DNA]</scope>
    <source>
        <strain evidence="11 12">DSM 45601</strain>
    </source>
</reference>
<proteinExistence type="inferred from homology"/>
<comment type="caution">
    <text evidence="11">The sequence shown here is derived from an EMBL/GenBank/DDBJ whole genome shotgun (WGS) entry which is preliminary data.</text>
</comment>
<comment type="similarity">
    <text evidence="2">Belongs to the metallo-dependent hydrolases superfamily. NagA family.</text>
</comment>
<dbReference type="CDD" id="cd00854">
    <property type="entry name" value="NagA"/>
    <property type="match status" value="1"/>
</dbReference>
<dbReference type="AlphaFoldDB" id="A0A2T0QCH0"/>
<evidence type="ECO:0000256" key="3">
    <source>
        <dbReference type="ARBA" id="ARBA00011899"/>
    </source>
</evidence>
<evidence type="ECO:0000313" key="12">
    <source>
        <dbReference type="Proteomes" id="UP000237846"/>
    </source>
</evidence>
<dbReference type="NCBIfam" id="TIGR00221">
    <property type="entry name" value="nagA"/>
    <property type="match status" value="1"/>
</dbReference>
<dbReference type="Pfam" id="PF01979">
    <property type="entry name" value="Amidohydro_1"/>
    <property type="match status" value="1"/>
</dbReference>
<dbReference type="PANTHER" id="PTHR11113">
    <property type="entry name" value="N-ACETYLGLUCOSAMINE-6-PHOSPHATE DEACETYLASE"/>
    <property type="match status" value="1"/>
</dbReference>